<dbReference type="EMBL" id="SGXE01000007">
    <property type="protein sequence ID" value="RZS90575.1"/>
    <property type="molecule type" value="Genomic_DNA"/>
</dbReference>
<accession>A0A4Q7NTY8</accession>
<evidence type="ECO:0000313" key="1">
    <source>
        <dbReference type="EMBL" id="RZS90575.1"/>
    </source>
</evidence>
<protein>
    <submittedName>
        <fullName evidence="1">Uncharacterized protein</fullName>
    </submittedName>
</protein>
<name>A0A4Q7NTY8_9FLAO</name>
<gene>
    <name evidence="1" type="ORF">EV197_3369</name>
</gene>
<evidence type="ECO:0000313" key="2">
    <source>
        <dbReference type="Proteomes" id="UP000292262"/>
    </source>
</evidence>
<proteinExistence type="predicted"/>
<dbReference type="Proteomes" id="UP000292262">
    <property type="component" value="Unassembled WGS sequence"/>
</dbReference>
<comment type="caution">
    <text evidence="1">The sequence shown here is derived from an EMBL/GenBank/DDBJ whole genome shotgun (WGS) entry which is preliminary data.</text>
</comment>
<sequence length="134" mass="15623">MVVIFLVRRNACEMDKLAINAEESRWLGNNLPYYDTYIKRCVQAEKKIIGMSKIYNYIDQKGIPFKKLASFSIRIQEDDILNRLKIESDETTDRIINKGELIISTHNHPNVKAPDFPNKFKLDKKPKKKLLLIG</sequence>
<keyword evidence="2" id="KW-1185">Reference proteome</keyword>
<dbReference type="AlphaFoldDB" id="A0A4Q7NTY8"/>
<reference evidence="1 2" key="1">
    <citation type="submission" date="2019-02" db="EMBL/GenBank/DDBJ databases">
        <title>Genomic Encyclopedia of Type Strains, Phase IV (KMG-IV): sequencing the most valuable type-strain genomes for metagenomic binning, comparative biology and taxonomic classification.</title>
        <authorList>
            <person name="Goeker M."/>
        </authorList>
    </citation>
    <scope>NUCLEOTIDE SEQUENCE [LARGE SCALE GENOMIC DNA]</scope>
    <source>
        <strain evidence="1 2">DSM 17196</strain>
    </source>
</reference>
<organism evidence="1 2">
    <name type="scientific">Aquimarina brevivitae</name>
    <dbReference type="NCBI Taxonomy" id="323412"/>
    <lineage>
        <taxon>Bacteria</taxon>
        <taxon>Pseudomonadati</taxon>
        <taxon>Bacteroidota</taxon>
        <taxon>Flavobacteriia</taxon>
        <taxon>Flavobacteriales</taxon>
        <taxon>Flavobacteriaceae</taxon>
        <taxon>Aquimarina</taxon>
    </lineage>
</organism>